<dbReference type="AlphaFoldDB" id="A0A4Q1CM48"/>
<organism evidence="6 7">
    <name type="scientific">Lacibacter luteus</name>
    <dbReference type="NCBI Taxonomy" id="2508719"/>
    <lineage>
        <taxon>Bacteria</taxon>
        <taxon>Pseudomonadati</taxon>
        <taxon>Bacteroidota</taxon>
        <taxon>Chitinophagia</taxon>
        <taxon>Chitinophagales</taxon>
        <taxon>Chitinophagaceae</taxon>
        <taxon>Lacibacter</taxon>
    </lineage>
</organism>
<dbReference type="Gene3D" id="3.90.1720.10">
    <property type="entry name" value="endopeptidase domain like (from Nostoc punctiforme)"/>
    <property type="match status" value="1"/>
</dbReference>
<evidence type="ECO:0000256" key="4">
    <source>
        <dbReference type="ARBA" id="ARBA00022807"/>
    </source>
</evidence>
<dbReference type="GO" id="GO:0008234">
    <property type="term" value="F:cysteine-type peptidase activity"/>
    <property type="evidence" value="ECO:0007669"/>
    <property type="project" value="UniProtKB-KW"/>
</dbReference>
<dbReference type="GO" id="GO:0006508">
    <property type="term" value="P:proteolysis"/>
    <property type="evidence" value="ECO:0007669"/>
    <property type="project" value="UniProtKB-KW"/>
</dbReference>
<gene>
    <name evidence="6" type="ORF">ESA94_03640</name>
</gene>
<proteinExistence type="inferred from homology"/>
<dbReference type="InterPro" id="IPR000064">
    <property type="entry name" value="NLP_P60_dom"/>
</dbReference>
<evidence type="ECO:0000259" key="5">
    <source>
        <dbReference type="PROSITE" id="PS51935"/>
    </source>
</evidence>
<accession>A0A4Q1CM48</accession>
<dbReference type="PANTHER" id="PTHR47053:SF1">
    <property type="entry name" value="MUREIN DD-ENDOPEPTIDASE MEPH-RELATED"/>
    <property type="match status" value="1"/>
</dbReference>
<keyword evidence="2" id="KW-0645">Protease</keyword>
<feature type="domain" description="NlpC/P60" evidence="5">
    <location>
        <begin position="161"/>
        <end position="288"/>
    </location>
</feature>
<dbReference type="EMBL" id="SDHW01000001">
    <property type="protein sequence ID" value="RXK62118.1"/>
    <property type="molecule type" value="Genomic_DNA"/>
</dbReference>
<dbReference type="Pfam" id="PF00877">
    <property type="entry name" value="NLPC_P60"/>
    <property type="match status" value="1"/>
</dbReference>
<name>A0A4Q1CM48_9BACT</name>
<evidence type="ECO:0000256" key="1">
    <source>
        <dbReference type="ARBA" id="ARBA00007074"/>
    </source>
</evidence>
<dbReference type="OrthoDB" id="9813368at2"/>
<comment type="similarity">
    <text evidence="1">Belongs to the peptidase C40 family.</text>
</comment>
<dbReference type="Gene3D" id="2.30.30.40">
    <property type="entry name" value="SH3 Domains"/>
    <property type="match status" value="1"/>
</dbReference>
<sequence>MNSQTGFGEQVSYFTSEMRRQWKFHIFMETIFYSMNNALCIVPVATLRKEPRHEAEMTSQLLFGEAVELLAAHGDWVELLCLYDGYTGYCMRNQLVEVDEAIALMDQVPLVNTWSGVMMVNDVPMHVPFGSAVPGLQNGEAVWNDQWIKSSSKLVMEGAYVFDEESIRQIAFSFLNTTYLWGGRSVFGIDCSGFTQNLMRFFGKKLPRDASNQAMVGEDVGFLQEARCGDLAYFDNEDGKIIHVGLLLNDHEIVHAAGKVRIDHIDTAGIIHRRSGERTHRLRTIKRL</sequence>
<dbReference type="Proteomes" id="UP000290204">
    <property type="component" value="Unassembled WGS sequence"/>
</dbReference>
<protein>
    <submittedName>
        <fullName evidence="6">Hydrolase Nlp/P60</fullName>
    </submittedName>
</protein>
<evidence type="ECO:0000313" key="7">
    <source>
        <dbReference type="Proteomes" id="UP000290204"/>
    </source>
</evidence>
<reference evidence="6 7" key="1">
    <citation type="submission" date="2019-01" db="EMBL/GenBank/DDBJ databases">
        <title>Lacibacter sp. strain TTM-7.</title>
        <authorList>
            <person name="Chen W.-M."/>
        </authorList>
    </citation>
    <scope>NUCLEOTIDE SEQUENCE [LARGE SCALE GENOMIC DNA]</scope>
    <source>
        <strain evidence="6 7">TTM-7</strain>
    </source>
</reference>
<keyword evidence="4" id="KW-0788">Thiol protease</keyword>
<evidence type="ECO:0000313" key="6">
    <source>
        <dbReference type="EMBL" id="RXK62118.1"/>
    </source>
</evidence>
<comment type="caution">
    <text evidence="6">The sequence shown here is derived from an EMBL/GenBank/DDBJ whole genome shotgun (WGS) entry which is preliminary data.</text>
</comment>
<dbReference type="InterPro" id="IPR041382">
    <property type="entry name" value="SH3_16"/>
</dbReference>
<evidence type="ECO:0000256" key="2">
    <source>
        <dbReference type="ARBA" id="ARBA00022670"/>
    </source>
</evidence>
<dbReference type="PANTHER" id="PTHR47053">
    <property type="entry name" value="MUREIN DD-ENDOPEPTIDASE MEPH-RELATED"/>
    <property type="match status" value="1"/>
</dbReference>
<dbReference type="Pfam" id="PF18348">
    <property type="entry name" value="SH3_16"/>
    <property type="match status" value="1"/>
</dbReference>
<keyword evidence="3 6" id="KW-0378">Hydrolase</keyword>
<dbReference type="SUPFAM" id="SSF54001">
    <property type="entry name" value="Cysteine proteinases"/>
    <property type="match status" value="1"/>
</dbReference>
<evidence type="ECO:0000256" key="3">
    <source>
        <dbReference type="ARBA" id="ARBA00022801"/>
    </source>
</evidence>
<dbReference type="PROSITE" id="PS51935">
    <property type="entry name" value="NLPC_P60"/>
    <property type="match status" value="1"/>
</dbReference>
<dbReference type="InterPro" id="IPR051202">
    <property type="entry name" value="Peptidase_C40"/>
</dbReference>
<keyword evidence="7" id="KW-1185">Reference proteome</keyword>
<dbReference type="InterPro" id="IPR038765">
    <property type="entry name" value="Papain-like_cys_pep_sf"/>
</dbReference>